<dbReference type="InterPro" id="IPR036539">
    <property type="entry name" value="Cyt_c_oxidase_su7a_sf"/>
</dbReference>
<name>A0AAD8G9I1_ACIOX</name>
<evidence type="ECO:0000256" key="4">
    <source>
        <dbReference type="ARBA" id="ARBA00022692"/>
    </source>
</evidence>
<evidence type="ECO:0000256" key="14">
    <source>
        <dbReference type="SAM" id="Phobius"/>
    </source>
</evidence>
<feature type="transmembrane region" description="Helical" evidence="14">
    <location>
        <begin position="68"/>
        <end position="89"/>
    </location>
</feature>
<comment type="caution">
    <text evidence="15">The sequence shown here is derived from an EMBL/GenBank/DDBJ whole genome shotgun (WGS) entry which is preliminary data.</text>
</comment>
<evidence type="ECO:0000256" key="1">
    <source>
        <dbReference type="ARBA" id="ARBA00004434"/>
    </source>
</evidence>
<dbReference type="PANTHER" id="PTHR10510">
    <property type="entry name" value="CYTOCHROME C OXIDASE POLYPEPTIDE 7A"/>
    <property type="match status" value="1"/>
</dbReference>
<keyword evidence="10" id="KW-0496">Mitochondrion</keyword>
<keyword evidence="7 14" id="KW-1133">Transmembrane helix</keyword>
<dbReference type="EMBL" id="JAGXEW010000006">
    <property type="protein sequence ID" value="KAK1170166.1"/>
    <property type="molecule type" value="Genomic_DNA"/>
</dbReference>
<dbReference type="GO" id="GO:0097250">
    <property type="term" value="P:mitochondrial respirasome assembly"/>
    <property type="evidence" value="ECO:0007669"/>
    <property type="project" value="TreeGrafter"/>
</dbReference>
<comment type="pathway">
    <text evidence="2">Energy metabolism; oxidative phosphorylation.</text>
</comment>
<evidence type="ECO:0000313" key="15">
    <source>
        <dbReference type="EMBL" id="KAK1170166.1"/>
    </source>
</evidence>
<dbReference type="AlphaFoldDB" id="A0AAD8G9I1"/>
<dbReference type="InterPro" id="IPR003177">
    <property type="entry name" value="Cytc_oxidase_su7a_met"/>
</dbReference>
<evidence type="ECO:0000313" key="16">
    <source>
        <dbReference type="Proteomes" id="UP001230051"/>
    </source>
</evidence>
<keyword evidence="9" id="KW-0560">Oxidoreductase</keyword>
<dbReference type="Pfam" id="PF02238">
    <property type="entry name" value="COX7a"/>
    <property type="match status" value="1"/>
</dbReference>
<dbReference type="Proteomes" id="UP001230051">
    <property type="component" value="Unassembled WGS sequence"/>
</dbReference>
<dbReference type="Gene3D" id="4.10.91.10">
    <property type="entry name" value="Cytochrome c oxidase, subunit VIIa"/>
    <property type="match status" value="1"/>
</dbReference>
<dbReference type="InterPro" id="IPR039297">
    <property type="entry name" value="COX7a"/>
</dbReference>
<dbReference type="GO" id="GO:0016491">
    <property type="term" value="F:oxidoreductase activity"/>
    <property type="evidence" value="ECO:0007669"/>
    <property type="project" value="UniProtKB-KW"/>
</dbReference>
<reference evidence="15" key="1">
    <citation type="submission" date="2022-02" db="EMBL/GenBank/DDBJ databases">
        <title>Atlantic sturgeon de novo genome assembly.</title>
        <authorList>
            <person name="Stock M."/>
            <person name="Klopp C."/>
            <person name="Guiguen Y."/>
            <person name="Cabau C."/>
            <person name="Parinello H."/>
            <person name="Santidrian Yebra-Pimentel E."/>
            <person name="Kuhl H."/>
            <person name="Dirks R.P."/>
            <person name="Guessner J."/>
            <person name="Wuertz S."/>
            <person name="Du K."/>
            <person name="Schartl M."/>
        </authorList>
    </citation>
    <scope>NUCLEOTIDE SEQUENCE</scope>
    <source>
        <strain evidence="15">STURGEONOMICS-FGT-2020</strain>
        <tissue evidence="15">Whole blood</tissue>
    </source>
</reference>
<evidence type="ECO:0000256" key="6">
    <source>
        <dbReference type="ARBA" id="ARBA00022946"/>
    </source>
</evidence>
<keyword evidence="6" id="KW-0809">Transit peptide</keyword>
<evidence type="ECO:0000256" key="2">
    <source>
        <dbReference type="ARBA" id="ARBA00004673"/>
    </source>
</evidence>
<dbReference type="GO" id="GO:0005743">
    <property type="term" value="C:mitochondrial inner membrane"/>
    <property type="evidence" value="ECO:0007669"/>
    <property type="project" value="UniProtKB-SubCell"/>
</dbReference>
<evidence type="ECO:0000256" key="13">
    <source>
        <dbReference type="ARBA" id="ARBA00042325"/>
    </source>
</evidence>
<evidence type="ECO:0000256" key="8">
    <source>
        <dbReference type="ARBA" id="ARBA00022990"/>
    </source>
</evidence>
<evidence type="ECO:0000256" key="11">
    <source>
        <dbReference type="ARBA" id="ARBA00023136"/>
    </source>
</evidence>
<evidence type="ECO:0000256" key="9">
    <source>
        <dbReference type="ARBA" id="ARBA00023002"/>
    </source>
</evidence>
<dbReference type="GO" id="GO:0006123">
    <property type="term" value="P:mitochondrial electron transport, cytochrome c to oxygen"/>
    <property type="evidence" value="ECO:0007669"/>
    <property type="project" value="InterPro"/>
</dbReference>
<keyword evidence="11 14" id="KW-0472">Membrane</keyword>
<gene>
    <name evidence="15" type="primary">Cox7a2</name>
    <name evidence="15" type="ORF">AOXY_G6951</name>
</gene>
<keyword evidence="4 14" id="KW-0812">Transmembrane</keyword>
<sequence length="97" mass="10697">MACLPCCGGSIKTRKMMRNVLALRQISQRALSSTARRQVQNKVPEKQKMFQEDNGIPVHLKGGVGDAVLYRFTMALTVLGTGYVVYELVSAALPKKK</sequence>
<organism evidence="15 16">
    <name type="scientific">Acipenser oxyrinchus oxyrinchus</name>
    <dbReference type="NCBI Taxonomy" id="40147"/>
    <lineage>
        <taxon>Eukaryota</taxon>
        <taxon>Metazoa</taxon>
        <taxon>Chordata</taxon>
        <taxon>Craniata</taxon>
        <taxon>Vertebrata</taxon>
        <taxon>Euteleostomi</taxon>
        <taxon>Actinopterygii</taxon>
        <taxon>Chondrostei</taxon>
        <taxon>Acipenseriformes</taxon>
        <taxon>Acipenseridae</taxon>
        <taxon>Acipenser</taxon>
    </lineage>
</organism>
<evidence type="ECO:0000256" key="10">
    <source>
        <dbReference type="ARBA" id="ARBA00023128"/>
    </source>
</evidence>
<protein>
    <recommendedName>
        <fullName evidence="12">Cytochrome c oxidase subunit 7A2, mitochondrial</fullName>
    </recommendedName>
    <alternativeName>
        <fullName evidence="13">Cytochrome c oxidase subunit VIIa-liver/heart</fullName>
    </alternativeName>
</protein>
<comment type="subcellular location">
    <subcellularLocation>
        <location evidence="1">Mitochondrion inner membrane</location>
        <topology evidence="1">Single-pass membrane protein</topology>
    </subcellularLocation>
</comment>
<keyword evidence="5" id="KW-0999">Mitochondrion inner membrane</keyword>
<evidence type="ECO:0000256" key="12">
    <source>
        <dbReference type="ARBA" id="ARBA00040282"/>
    </source>
</evidence>
<dbReference type="FunFam" id="4.10.91.10:FF:000001">
    <property type="entry name" value="Cytochrome c oxidase subunit 7A1, mitochondrial"/>
    <property type="match status" value="1"/>
</dbReference>
<proteinExistence type="inferred from homology"/>
<dbReference type="GO" id="GO:0045277">
    <property type="term" value="C:respiratory chain complex IV"/>
    <property type="evidence" value="ECO:0007669"/>
    <property type="project" value="InterPro"/>
</dbReference>
<dbReference type="PANTHER" id="PTHR10510:SF15">
    <property type="entry name" value="CYTOCHROME C OXIDASE SUBUNIT 7A2, MITOCHONDRIAL"/>
    <property type="match status" value="1"/>
</dbReference>
<accession>A0AAD8G9I1</accession>
<dbReference type="SUPFAM" id="SSF81419">
    <property type="entry name" value="Mitochondrial cytochrome c oxidase subunit VIIa"/>
    <property type="match status" value="1"/>
</dbReference>
<dbReference type="CDD" id="cd00928">
    <property type="entry name" value="Cyt_c_Oxidase_VIIa"/>
    <property type="match status" value="1"/>
</dbReference>
<keyword evidence="8" id="KW-0007">Acetylation</keyword>
<evidence type="ECO:0000256" key="3">
    <source>
        <dbReference type="ARBA" id="ARBA00009331"/>
    </source>
</evidence>
<evidence type="ECO:0000256" key="5">
    <source>
        <dbReference type="ARBA" id="ARBA00022792"/>
    </source>
</evidence>
<evidence type="ECO:0000256" key="7">
    <source>
        <dbReference type="ARBA" id="ARBA00022989"/>
    </source>
</evidence>
<keyword evidence="16" id="KW-1185">Reference proteome</keyword>
<dbReference type="GO" id="GO:0002082">
    <property type="term" value="P:regulation of oxidative phosphorylation"/>
    <property type="evidence" value="ECO:0007669"/>
    <property type="project" value="TreeGrafter"/>
</dbReference>
<comment type="similarity">
    <text evidence="3">Belongs to the cytochrome c oxidase VIIa family.</text>
</comment>